<sequence length="308" mass="31986">MAIKSITATINGQAVTLTLNAETGKYEAQVNAPAGSSFNLSGGYYPVSLRAEDTAGNVTTADSTHSTLGESLRLFVKEKVKPIITILAPSAGAYVTTDTPEIKFKVTDNTVQTSGYSGIKKESCVLKIGSAAVDVSKITWSDTEGGFIGTYTPEEALADGNQTITVDIKDNDDNSAETASCTFKIDTVAPTLVITAPAEGLETNKSELTVTGTTDDVTSKPVVIAVKLNGTDCGAVEVGADGAFSKAITLDQQGENTIVISATDKAGKVTSITRTVTYNTTAPVIKSVTITPNPVNAGTLYKIVVEVE</sequence>
<organism evidence="1">
    <name type="scientific">Siphoviridae sp. ct0uL16</name>
    <dbReference type="NCBI Taxonomy" id="2825299"/>
    <lineage>
        <taxon>Viruses</taxon>
        <taxon>Duplodnaviria</taxon>
        <taxon>Heunggongvirae</taxon>
        <taxon>Uroviricota</taxon>
        <taxon>Caudoviricetes</taxon>
    </lineage>
</organism>
<accession>A0A8S5Q4J4</accession>
<protein>
    <submittedName>
        <fullName evidence="1">Ig-like domain protein</fullName>
    </submittedName>
</protein>
<evidence type="ECO:0000313" key="1">
    <source>
        <dbReference type="EMBL" id="DAE14254.1"/>
    </source>
</evidence>
<dbReference type="InterPro" id="IPR013783">
    <property type="entry name" value="Ig-like_fold"/>
</dbReference>
<reference evidence="1" key="1">
    <citation type="journal article" date="2021" name="Proc. Natl. Acad. Sci. U.S.A.">
        <title>A Catalog of Tens of Thousands of Viruses from Human Metagenomes Reveals Hidden Associations with Chronic Diseases.</title>
        <authorList>
            <person name="Tisza M.J."/>
            <person name="Buck C.B."/>
        </authorList>
    </citation>
    <scope>NUCLEOTIDE SEQUENCE</scope>
    <source>
        <strain evidence="1">Ct0uL16</strain>
    </source>
</reference>
<dbReference type="EMBL" id="BK015578">
    <property type="protein sequence ID" value="DAE14254.1"/>
    <property type="molecule type" value="Genomic_DNA"/>
</dbReference>
<dbReference type="Gene3D" id="2.60.40.10">
    <property type="entry name" value="Immunoglobulins"/>
    <property type="match status" value="3"/>
</dbReference>
<dbReference type="Pfam" id="PF09136">
    <property type="entry name" value="Glucodextran_B"/>
    <property type="match status" value="1"/>
</dbReference>
<name>A0A8S5Q4J4_9CAUD</name>
<proteinExistence type="predicted"/>